<sequence>MELLTLFKSLHEEHPVQIVEESEIPEDFQEISLESLKKMQKELGE</sequence>
<gene>
    <name evidence="1" type="ORF">S03H2_13843</name>
</gene>
<name>X1F5H5_9ZZZZ</name>
<proteinExistence type="predicted"/>
<dbReference type="AlphaFoldDB" id="X1F5H5"/>
<comment type="caution">
    <text evidence="1">The sequence shown here is derived from an EMBL/GenBank/DDBJ whole genome shotgun (WGS) entry which is preliminary data.</text>
</comment>
<accession>X1F5H5</accession>
<evidence type="ECO:0000313" key="1">
    <source>
        <dbReference type="EMBL" id="GAH40192.1"/>
    </source>
</evidence>
<dbReference type="EMBL" id="BARU01007022">
    <property type="protein sequence ID" value="GAH40192.1"/>
    <property type="molecule type" value="Genomic_DNA"/>
</dbReference>
<protein>
    <submittedName>
        <fullName evidence="1">Uncharacterized protein</fullName>
    </submittedName>
</protein>
<organism evidence="1">
    <name type="scientific">marine sediment metagenome</name>
    <dbReference type="NCBI Taxonomy" id="412755"/>
    <lineage>
        <taxon>unclassified sequences</taxon>
        <taxon>metagenomes</taxon>
        <taxon>ecological metagenomes</taxon>
    </lineage>
</organism>
<reference evidence="1" key="1">
    <citation type="journal article" date="2014" name="Front. Microbiol.">
        <title>High frequency of phylogenetically diverse reductive dehalogenase-homologous genes in deep subseafloor sedimentary metagenomes.</title>
        <authorList>
            <person name="Kawai M."/>
            <person name="Futagami T."/>
            <person name="Toyoda A."/>
            <person name="Takaki Y."/>
            <person name="Nishi S."/>
            <person name="Hori S."/>
            <person name="Arai W."/>
            <person name="Tsubouchi T."/>
            <person name="Morono Y."/>
            <person name="Uchiyama I."/>
            <person name="Ito T."/>
            <person name="Fujiyama A."/>
            <person name="Inagaki F."/>
            <person name="Takami H."/>
        </authorList>
    </citation>
    <scope>NUCLEOTIDE SEQUENCE</scope>
    <source>
        <strain evidence="1">Expedition CK06-06</strain>
    </source>
</reference>